<evidence type="ECO:0000313" key="2">
    <source>
        <dbReference type="Proteomes" id="UP000539175"/>
    </source>
</evidence>
<proteinExistence type="predicted"/>
<name>A0A7X0AZ65_9PROT</name>
<sequence length="37" mass="4080">MIDIDMNSLAIDEPTLLDAIVVREKGFLGSVKARYGQ</sequence>
<dbReference type="EMBL" id="JACIIZ010000005">
    <property type="protein sequence ID" value="MBB6251710.1"/>
    <property type="molecule type" value="Genomic_DNA"/>
</dbReference>
<gene>
    <name evidence="1" type="ORF">FHS74_002261</name>
</gene>
<protein>
    <submittedName>
        <fullName evidence="1">Uncharacterized protein</fullName>
    </submittedName>
</protein>
<reference evidence="1 2" key="1">
    <citation type="submission" date="2020-08" db="EMBL/GenBank/DDBJ databases">
        <title>Genomic Encyclopedia of Type Strains, Phase IV (KMG-IV): sequencing the most valuable type-strain genomes for metagenomic binning, comparative biology and taxonomic classification.</title>
        <authorList>
            <person name="Goeker M."/>
        </authorList>
    </citation>
    <scope>NUCLEOTIDE SEQUENCE [LARGE SCALE GENOMIC DNA]</scope>
    <source>
        <strain evidence="1 2">DSM 22198</strain>
    </source>
</reference>
<comment type="caution">
    <text evidence="1">The sequence shown here is derived from an EMBL/GenBank/DDBJ whole genome shotgun (WGS) entry which is preliminary data.</text>
</comment>
<evidence type="ECO:0000313" key="1">
    <source>
        <dbReference type="EMBL" id="MBB6251710.1"/>
    </source>
</evidence>
<keyword evidence="2" id="KW-1185">Reference proteome</keyword>
<dbReference type="AlphaFoldDB" id="A0A7X0AZ65"/>
<organism evidence="1 2">
    <name type="scientific">Nitrospirillum iridis</name>
    <dbReference type="NCBI Taxonomy" id="765888"/>
    <lineage>
        <taxon>Bacteria</taxon>
        <taxon>Pseudomonadati</taxon>
        <taxon>Pseudomonadota</taxon>
        <taxon>Alphaproteobacteria</taxon>
        <taxon>Rhodospirillales</taxon>
        <taxon>Azospirillaceae</taxon>
        <taxon>Nitrospirillum</taxon>
    </lineage>
</organism>
<accession>A0A7X0AZ65</accession>
<dbReference type="Proteomes" id="UP000539175">
    <property type="component" value="Unassembled WGS sequence"/>
</dbReference>